<comment type="similarity">
    <text evidence="2">Belongs to the KIF-binding protein family.</text>
</comment>
<evidence type="ECO:0000313" key="8">
    <source>
        <dbReference type="RefSeq" id="XP_014467362.1"/>
    </source>
</evidence>
<evidence type="ECO:0000256" key="5">
    <source>
        <dbReference type="ARBA" id="ARBA00023212"/>
    </source>
</evidence>
<keyword evidence="4" id="KW-0963">Cytoplasm</keyword>
<keyword evidence="5" id="KW-0206">Cytoskeleton</keyword>
<dbReference type="Proteomes" id="UP000515204">
    <property type="component" value="Unplaced"/>
</dbReference>
<dbReference type="PANTHER" id="PTHR46321:SF1">
    <property type="entry name" value="KIF-BINDING PROTEIN"/>
    <property type="match status" value="1"/>
</dbReference>
<comment type="subcellular location">
    <subcellularLocation>
        <location evidence="1">Cytoplasm</location>
        <location evidence="1">Cytoskeleton</location>
    </subcellularLocation>
</comment>
<organism evidence="6 8">
    <name type="scientific">Dinoponera quadriceps</name>
    <name type="common">South American ant</name>
    <dbReference type="NCBI Taxonomy" id="609295"/>
    <lineage>
        <taxon>Eukaryota</taxon>
        <taxon>Metazoa</taxon>
        <taxon>Ecdysozoa</taxon>
        <taxon>Arthropoda</taxon>
        <taxon>Hexapoda</taxon>
        <taxon>Insecta</taxon>
        <taxon>Pterygota</taxon>
        <taxon>Neoptera</taxon>
        <taxon>Endopterygota</taxon>
        <taxon>Hymenoptera</taxon>
        <taxon>Apocrita</taxon>
        <taxon>Aculeata</taxon>
        <taxon>Formicoidea</taxon>
        <taxon>Formicidae</taxon>
        <taxon>Ponerinae</taxon>
        <taxon>Ponerini</taxon>
        <taxon>Dinoponera</taxon>
    </lineage>
</organism>
<dbReference type="GO" id="GO:0005856">
    <property type="term" value="C:cytoskeleton"/>
    <property type="evidence" value="ECO:0007669"/>
    <property type="project" value="UniProtKB-SubCell"/>
</dbReference>
<evidence type="ECO:0000256" key="3">
    <source>
        <dbReference type="ARBA" id="ARBA00016840"/>
    </source>
</evidence>
<evidence type="ECO:0000256" key="2">
    <source>
        <dbReference type="ARBA" id="ARBA00010305"/>
    </source>
</evidence>
<keyword evidence="6" id="KW-1185">Reference proteome</keyword>
<accession>A0A6P3WNE8</accession>
<dbReference type="RefSeq" id="XP_014467361.1">
    <property type="nucleotide sequence ID" value="XM_014611875.1"/>
</dbReference>
<protein>
    <recommendedName>
        <fullName evidence="3">KIF-binding protein</fullName>
    </recommendedName>
</protein>
<evidence type="ECO:0000256" key="4">
    <source>
        <dbReference type="ARBA" id="ARBA00022490"/>
    </source>
</evidence>
<evidence type="ECO:0000313" key="9">
    <source>
        <dbReference type="RefSeq" id="XP_014467363.1"/>
    </source>
</evidence>
<evidence type="ECO:0000313" key="7">
    <source>
        <dbReference type="RefSeq" id="XP_014467361.1"/>
    </source>
</evidence>
<dbReference type="GeneID" id="106740638"/>
<dbReference type="PANTHER" id="PTHR46321">
    <property type="entry name" value="KIF1-BINDING PROTEIN"/>
    <property type="match status" value="1"/>
</dbReference>
<dbReference type="AlphaFoldDB" id="A0A6P3WNE8"/>
<dbReference type="RefSeq" id="XP_014467362.1">
    <property type="nucleotide sequence ID" value="XM_014611876.1"/>
</dbReference>
<sequence length="566" mass="66271">MSAEGTIEKEWMLVDLASFTKAESIEKVENTENTTNLTEQLAADFKILKTFTSVQYVSCSILPVKVIKIFEERLDRYFYTINNLKDPKLEDVIVLASCFILMTCIDNSVKSDLPQENTYLSELHLIRSMALLKEKELNNKTILETMCNFYELGRLYKKLKNPKKSLYCLNKALELYFLYTKGEDEFPVPIDAVTVTGFYGNLFELNTVHLLDRVYLSTLSILIRSSDDFEYGLIDTEKIATYMHKLLMKLLKTVPSSINHNAWALEAIQLAEFFLCCNCFIECKDHLCAASVMMMKYYNDMYVKCKAETSSKEKDYVSLKFKNVVSIIDMIWVKYGLIILYLSRKRLLHKEEKDRPREIVKSELKSIIQSNRKRMKLIFTDVKEEFTKFIHVMPDNYITDYSDAKILFIRILNLLHNVKTHALASVSAEFRTEIAHYTSKAYKYLASYEHDKIKQIKLQKRRIDVLEDCLKTLSVTDNLNHCIFIWFELAVINSTILGIRIENIHNKKLTTEELAEINLLVKNSVHYFQLYLDQSKPIDTQVDSYRIMSHFNLRYKKTLRYVTLIE</sequence>
<dbReference type="KEGG" id="dqu:106740638"/>
<name>A0A6P3WNE8_DINQU</name>
<dbReference type="RefSeq" id="XP_014467363.1">
    <property type="nucleotide sequence ID" value="XM_014611877.1"/>
</dbReference>
<reference evidence="7 8" key="1">
    <citation type="submission" date="2025-04" db="UniProtKB">
        <authorList>
            <consortium name="RefSeq"/>
        </authorList>
    </citation>
    <scope>IDENTIFICATION</scope>
</reference>
<evidence type="ECO:0000256" key="1">
    <source>
        <dbReference type="ARBA" id="ARBA00004245"/>
    </source>
</evidence>
<evidence type="ECO:0000313" key="6">
    <source>
        <dbReference type="Proteomes" id="UP000515204"/>
    </source>
</evidence>
<proteinExistence type="inferred from homology"/>
<dbReference type="InterPro" id="IPR022083">
    <property type="entry name" value="KBP"/>
</dbReference>
<dbReference type="Pfam" id="PF12309">
    <property type="entry name" value="KBP_C"/>
    <property type="match status" value="1"/>
</dbReference>
<gene>
    <name evidence="7 8 9" type="primary">LOC106740638</name>
</gene>
<dbReference type="OrthoDB" id="7554052at2759"/>